<feature type="region of interest" description="Disordered" evidence="1">
    <location>
        <begin position="1"/>
        <end position="226"/>
    </location>
</feature>
<protein>
    <submittedName>
        <fullName evidence="3">Bromodomain-containing protein DDB_G0280777</fullName>
    </submittedName>
</protein>
<feature type="compositionally biased region" description="Polar residues" evidence="1">
    <location>
        <begin position="11"/>
        <end position="23"/>
    </location>
</feature>
<name>A0AB40A2H0_DROSZ</name>
<feature type="compositionally biased region" description="Low complexity" evidence="1">
    <location>
        <begin position="654"/>
        <end position="672"/>
    </location>
</feature>
<feature type="compositionally biased region" description="Polar residues" evidence="1">
    <location>
        <begin position="37"/>
        <end position="59"/>
    </location>
</feature>
<feature type="compositionally biased region" description="Polar residues" evidence="1">
    <location>
        <begin position="681"/>
        <end position="696"/>
    </location>
</feature>
<feature type="region of interest" description="Disordered" evidence="1">
    <location>
        <begin position="722"/>
        <end position="746"/>
    </location>
</feature>
<feature type="compositionally biased region" description="Basic and acidic residues" evidence="1">
    <location>
        <begin position="24"/>
        <end position="33"/>
    </location>
</feature>
<proteinExistence type="predicted"/>
<keyword evidence="2" id="KW-1185">Reference proteome</keyword>
<organism evidence="2 3">
    <name type="scientific">Drosophila suzukii</name>
    <name type="common">Spotted-wing drosophila fruit fly</name>
    <dbReference type="NCBI Taxonomy" id="28584"/>
    <lineage>
        <taxon>Eukaryota</taxon>
        <taxon>Metazoa</taxon>
        <taxon>Ecdysozoa</taxon>
        <taxon>Arthropoda</taxon>
        <taxon>Hexapoda</taxon>
        <taxon>Insecta</taxon>
        <taxon>Pterygota</taxon>
        <taxon>Neoptera</taxon>
        <taxon>Endopterygota</taxon>
        <taxon>Diptera</taxon>
        <taxon>Brachycera</taxon>
        <taxon>Muscomorpha</taxon>
        <taxon>Ephydroidea</taxon>
        <taxon>Drosophilidae</taxon>
        <taxon>Drosophila</taxon>
        <taxon>Sophophora</taxon>
    </lineage>
</organism>
<evidence type="ECO:0000313" key="3">
    <source>
        <dbReference type="RefSeq" id="XP_036670440.3"/>
    </source>
</evidence>
<evidence type="ECO:0000256" key="1">
    <source>
        <dbReference type="SAM" id="MobiDB-lite"/>
    </source>
</evidence>
<feature type="compositionally biased region" description="Polar residues" evidence="1">
    <location>
        <begin position="141"/>
        <end position="154"/>
    </location>
</feature>
<accession>A0AB40A2H0</accession>
<feature type="compositionally biased region" description="Basic and acidic residues" evidence="1">
    <location>
        <begin position="88"/>
        <end position="120"/>
    </location>
</feature>
<dbReference type="AlphaFoldDB" id="A0AB40A2H0"/>
<feature type="compositionally biased region" description="Basic and acidic residues" evidence="1">
    <location>
        <begin position="722"/>
        <end position="733"/>
    </location>
</feature>
<reference evidence="3" key="1">
    <citation type="submission" date="2025-08" db="UniProtKB">
        <authorList>
            <consortium name="RefSeq"/>
        </authorList>
    </citation>
    <scope>IDENTIFICATION</scope>
</reference>
<sequence>MLRQYPEKRQQQGNESQIPPTTTFKEEDVDIKPRPINSIQENELPGNDNQEFKPSSSHPQDPILHVGTDRQTGKMTSLKRVPEQPNKILKDNKLKENSMPREEYPQHHVDNRPLSSEKSKPQHKTLPNNPSDGENYPESLTELQGSEYSSQKGHSNISSNESISSSKEFHRSHKNINSSVHEYSSKSDKSLEGTKSKKQKSHRNASRNKKHKQKNNRIRSGSETIPEVSTNFTQTCKNDAICDIEIDYESCDKSGSNIGANSDKITSEKTFRQGREQTPEEQRVYNPYRRNKKNFADMSKNSKKIESEQEKLTESFSVDQEMNDIKEGSSNITRNSDEISTFRNYSKSREYRPYCEMDEYTEGIMPETSESEFKHQLTHIPYQCCNENRELYYKQRSQSAPECWILQCSQRNQTPQYQTFISRKENCKEYTTYPENVLVLQDETCESESNECVLVMDDNESLNTRCCTCKTPDYSINADILKQLKEQERLFNHVQDVSIIPRNNQCPIDFEISPQEQERDNTTLVPVSYRMNERELFNVSRPNEWRDQGGNFTKLKPNQFQVAPKTNRVPPQNLVYGKKMKTPRERISNTSFSRSEDNYPTTPSSFRTKYSRQKPTSTGTHRKSVEKRKNDFQNIKQLSCPDSRKCQRKTLRDSSVSSYRHSPPSQSSASIESRGRPKTPGNPSYTRLTGLQNDSNDAPCHSKSIRCTFNSRQFEDSQQLLFEHKNKQPRRDQAYSQNGYRCNRNNQDSLQSLRDTGITRSNTPGLTWTEPDRTPKLVIPLDAPSLNKSINRSNGTVRSTDVETLQTVTLMQPRKLRDSESARIKSQVTGFENTVLIETRTPCNRENLLQACGRPPCNFRPQQYTGVPPNLHQGFIVSKPTEHSIQPQTSMSAPQYRTTFDANYLIDPRDQWSIIKSPASAPVMNSPFQQHQHLRNNYQPTNSVYHHFQEPVHHPAVSSNGLENPGYYSQTLKENIQMLPEGFYDQTVNKYNITRMDSNFQPPPLIPEFLQAQQQPFFRHPACPYSNQFQQQMIMGSAPDLNRPFIPPQNQHQSELQSHPSLFCRHQSVKLDDYDQSEYQI</sequence>
<dbReference type="RefSeq" id="XP_036670440.3">
    <property type="nucleotide sequence ID" value="XM_036814545.3"/>
</dbReference>
<feature type="compositionally biased region" description="Basic residues" evidence="1">
    <location>
        <begin position="196"/>
        <end position="217"/>
    </location>
</feature>
<feature type="compositionally biased region" description="Polar residues" evidence="1">
    <location>
        <begin position="588"/>
        <end position="619"/>
    </location>
</feature>
<evidence type="ECO:0000313" key="2">
    <source>
        <dbReference type="Proteomes" id="UP001652628"/>
    </source>
</evidence>
<dbReference type="Proteomes" id="UP001652628">
    <property type="component" value="Chromosome 3"/>
</dbReference>
<gene>
    <name evidence="3" type="primary">LOC118877203</name>
</gene>
<feature type="compositionally biased region" description="Basic and acidic residues" evidence="1">
    <location>
        <begin position="183"/>
        <end position="195"/>
    </location>
</feature>
<dbReference type="GeneID" id="118877203"/>
<feature type="compositionally biased region" description="Polar residues" evidence="1">
    <location>
        <begin position="734"/>
        <end position="746"/>
    </location>
</feature>
<feature type="compositionally biased region" description="Basic and acidic residues" evidence="1">
    <location>
        <begin position="1"/>
        <end position="10"/>
    </location>
</feature>
<feature type="compositionally biased region" description="Low complexity" evidence="1">
    <location>
        <begin position="155"/>
        <end position="166"/>
    </location>
</feature>
<feature type="region of interest" description="Disordered" evidence="1">
    <location>
        <begin position="564"/>
        <end position="697"/>
    </location>
</feature>